<evidence type="ECO:0000256" key="4">
    <source>
        <dbReference type="ARBA" id="ARBA00022448"/>
    </source>
</evidence>
<dbReference type="Gene3D" id="6.10.250.2040">
    <property type="match status" value="1"/>
</dbReference>
<reference evidence="16" key="1">
    <citation type="submission" date="2018-07" db="EMBL/GenBank/DDBJ databases">
        <authorList>
            <person name="Ashton P.M."/>
            <person name="Dallman T."/>
            <person name="Nair S."/>
            <person name="De Pinna E."/>
            <person name="Peters T."/>
            <person name="Grant K."/>
        </authorList>
    </citation>
    <scope>NUCLEOTIDE SEQUENCE</scope>
    <source>
        <strain evidence="16">236276</strain>
    </source>
</reference>
<evidence type="ECO:0000256" key="5">
    <source>
        <dbReference type="ARBA" id="ARBA00022452"/>
    </source>
</evidence>
<dbReference type="InterPro" id="IPR045584">
    <property type="entry name" value="Pilin-like"/>
</dbReference>
<feature type="domain" description="Trimeric autotransporter adhesin YadA-like stalk" evidence="14">
    <location>
        <begin position="617"/>
        <end position="661"/>
    </location>
</feature>
<keyword evidence="5" id="KW-1134">Transmembrane beta strand</keyword>
<comment type="subcellular location">
    <subcellularLocation>
        <location evidence="2">Cell outer membrane</location>
    </subcellularLocation>
    <subcellularLocation>
        <location evidence="1">Cell surface</location>
    </subcellularLocation>
</comment>
<evidence type="ECO:0000256" key="1">
    <source>
        <dbReference type="ARBA" id="ARBA00004241"/>
    </source>
</evidence>
<dbReference type="GO" id="GO:0009986">
    <property type="term" value="C:cell surface"/>
    <property type="evidence" value="ECO:0007669"/>
    <property type="project" value="UniProtKB-SubCell"/>
</dbReference>
<feature type="domain" description="Trimeric autotransporter adhesin YadA-like stalk" evidence="14">
    <location>
        <begin position="937"/>
        <end position="975"/>
    </location>
</feature>
<dbReference type="CDD" id="cd12820">
    <property type="entry name" value="LbR_YadA-like"/>
    <property type="match status" value="1"/>
</dbReference>
<evidence type="ECO:0000259" key="15">
    <source>
        <dbReference type="Pfam" id="PF13018"/>
    </source>
</evidence>
<feature type="domain" description="Trimeric autotransporter adhesin YadA-like C-terminal membrane anchor" evidence="12">
    <location>
        <begin position="1309"/>
        <end position="1369"/>
    </location>
</feature>
<keyword evidence="9" id="KW-0472">Membrane</keyword>
<feature type="domain" description="Trimeric autotransporter adhesin YadA-like head" evidence="13">
    <location>
        <begin position="1164"/>
        <end position="1189"/>
    </location>
</feature>
<evidence type="ECO:0000256" key="9">
    <source>
        <dbReference type="ARBA" id="ARBA00023136"/>
    </source>
</evidence>
<dbReference type="Gene3D" id="2.60.40.4050">
    <property type="match status" value="1"/>
</dbReference>
<dbReference type="Pfam" id="PF05658">
    <property type="entry name" value="YadA_head"/>
    <property type="match status" value="8"/>
</dbReference>
<evidence type="ECO:0000259" key="12">
    <source>
        <dbReference type="Pfam" id="PF03895"/>
    </source>
</evidence>
<dbReference type="Gene3D" id="3.30.1300.30">
    <property type="entry name" value="GSPII I/J protein-like"/>
    <property type="match status" value="1"/>
</dbReference>
<feature type="domain" description="Trimeric autotransporter adhesin YadA-like stalk" evidence="14">
    <location>
        <begin position="336"/>
        <end position="380"/>
    </location>
</feature>
<dbReference type="InterPro" id="IPR024973">
    <property type="entry name" value="ESPR"/>
</dbReference>
<dbReference type="SUPFAM" id="SSF101967">
    <property type="entry name" value="Adhesin YadA, collagen-binding domain"/>
    <property type="match status" value="10"/>
</dbReference>
<evidence type="ECO:0000256" key="2">
    <source>
        <dbReference type="ARBA" id="ARBA00004442"/>
    </source>
</evidence>
<feature type="domain" description="Trimeric autotransporter adhesin YadA-like head" evidence="13">
    <location>
        <begin position="1012"/>
        <end position="1038"/>
    </location>
</feature>
<keyword evidence="4" id="KW-0813">Transport</keyword>
<feature type="domain" description="ESPR" evidence="15">
    <location>
        <begin position="1"/>
        <end position="47"/>
    </location>
</feature>
<evidence type="ECO:0000256" key="11">
    <source>
        <dbReference type="SAM" id="SignalP"/>
    </source>
</evidence>
<feature type="domain" description="Trimeric autotransporter adhesin YadA-like stalk" evidence="14">
    <location>
        <begin position="1194"/>
        <end position="1233"/>
    </location>
</feature>
<dbReference type="Pfam" id="PF03895">
    <property type="entry name" value="YadA_anchor"/>
    <property type="match status" value="1"/>
</dbReference>
<evidence type="ECO:0000256" key="6">
    <source>
        <dbReference type="ARBA" id="ARBA00022692"/>
    </source>
</evidence>
<feature type="domain" description="Trimeric autotransporter adhesin YadA-like stalk" evidence="14">
    <location>
        <begin position="779"/>
        <end position="820"/>
    </location>
</feature>
<feature type="domain" description="Trimeric autotransporter adhesin YadA-like head" evidence="13">
    <location>
        <begin position="145"/>
        <end position="171"/>
    </location>
</feature>
<dbReference type="InterPro" id="IPR005594">
    <property type="entry name" value="YadA_C"/>
</dbReference>
<evidence type="ECO:0000256" key="7">
    <source>
        <dbReference type="ARBA" id="ARBA00022729"/>
    </source>
</evidence>
<feature type="domain" description="Trimeric autotransporter adhesin YadA-like stalk" evidence="14">
    <location>
        <begin position="708"/>
        <end position="751"/>
    </location>
</feature>
<feature type="domain" description="Trimeric autotransporter adhesin YadA-like stalk" evidence="14">
    <location>
        <begin position="1247"/>
        <end position="1284"/>
    </location>
</feature>
<evidence type="ECO:0000256" key="8">
    <source>
        <dbReference type="ARBA" id="ARBA00022927"/>
    </source>
</evidence>
<dbReference type="Pfam" id="PF13018">
    <property type="entry name" value="ESPR"/>
    <property type="match status" value="1"/>
</dbReference>
<dbReference type="Gene3D" id="4.10.80.270">
    <property type="match status" value="5"/>
</dbReference>
<sequence length="1369" mass="138605">MNRIFKVLWNAATGTFVVTSETAKSRGKKNGRRKLAVSALISLSSIMVSADVLANAGKDTGSGVTPSDSTAGTGWIAIGTDATANTYTNVDGASAAMGYHASAMGKWSTAIGSYSQSTGNSSLALGVKSVSAGDRAIAMGASSSAGGSYSMAMGVYANSSGANSVALGYKSVASGATSSALGYQATASGDDSAAFGNGAKAIGTNSVALGSGSVAQEDNSVAVGNSTTQRQITYVAKGDINSTSTDAVTGAQIYSLSQSVADRLGGGASVNSDGTVNAPLYEVGTGIYNNVGSALSALNTSITNTEASVAGLAEDALLWDESISAFSASHTGNTSKITNLAAGTLAADSTDAVNGSQLFDTNEKVDKNTADIATNTDSINQNTADITANTDSINQNTTDIAANTTSINQNTTDIATNTTNINSLSDSVTTLTDDALLWDAASGAFSAKHNGSDSKITNLAAGTLAADSTDAVNGSQLFATNENVSQNTADITTNTNSINQNTTDIATNTTNINNLSDSITTLTDDALLWDADSGTFSASRSGSASKITNLAAGTLAADSTDAVNGSQLYETNQKVDQNTSDIADINTTITNLSTDALSWNETTSSFSASHGSSTTNKITNVAAGELSEESTDAVNGSQLFETNEKVDQNTTDIAANTTNITQNSTAIENLNTSVSDINTSITGLTDNALLWDEDIGAFSANHGGSTSKITNVAAGALSEDSTDAVNGSQLYETNQKVDQNTSAIADINTSITNLGTDALSWDDEEGAFSASHGTSGTNKITNVAAGEIASDSTDAVNGSQLYETNMLISQYNESISQLAGDTSETYITENGTGVKYIRTNDNGLEGQDAYATGNGATAVGYDAVASGAGSLALGQNSSSSIEGSIALGSGSTSNRAITTGIRETSATSDGVVIGYNTTDRKLLGALSLGTDGESYRQITNVADGSEAQDAVTVRQLQNAIGAVTTTPTKYYHANSTEEDSLAVGTDSLAMGAKTIVNADAGIGIGLNTLVMADAINGIAIGSNARANHANSIAMGNGSQTTRGAQTDYTAYNMDTPQNSVGEFSVGSEDGQRQITNVAAGSADTDAVNVSQLKVTDAQVSRNTQSITNLNTQVSNLDTRVTNIENGIGDIVTTGSTKYFKTNTDGADANAQGADSVAIGSGSIAAAENSVALGTNSVADEANTVSVGSSTQQRRITNVAAGVNNTDAVNVAQLKASEAGSVRYETNADGSVNYSVLNLGDGSGGTTRIGNVSAAVNDTDAVNYAQLKRSVEEANTYTDQKMGEMNSKIKGVENKMSGGIASAMAMAGLPQAYAPGANMTSIAGGTFNGESAVAIGVSMVSESGGWVYKLQGTSNSQGDYSAAIGAGFQW</sequence>
<feature type="domain" description="Trimeric autotransporter adhesin YadA-like head" evidence="13">
    <location>
        <begin position="173"/>
        <end position="199"/>
    </location>
</feature>
<feature type="chain" id="PRO_5030131930" evidence="11">
    <location>
        <begin position="51"/>
        <end position="1369"/>
    </location>
</feature>
<evidence type="ECO:0000256" key="3">
    <source>
        <dbReference type="ARBA" id="ARBA00005848"/>
    </source>
</evidence>
<keyword evidence="6" id="KW-0812">Transmembrane</keyword>
<dbReference type="Gene3D" id="2.150.10.10">
    <property type="entry name" value="Serralysin-like metalloprotease, C-terminal"/>
    <property type="match status" value="3"/>
</dbReference>
<feature type="domain" description="Trimeric autotransporter adhesin YadA-like stalk" evidence="14">
    <location>
        <begin position="1073"/>
        <end position="1113"/>
    </location>
</feature>
<dbReference type="GO" id="GO:0009279">
    <property type="term" value="C:cell outer membrane"/>
    <property type="evidence" value="ECO:0007669"/>
    <property type="project" value="UniProtKB-SubCell"/>
</dbReference>
<dbReference type="Gene3D" id="1.20.5.170">
    <property type="match status" value="7"/>
</dbReference>
<keyword evidence="7 11" id="KW-0732">Signal</keyword>
<feature type="domain" description="Trimeric autotransporter adhesin YadA-like head" evidence="13">
    <location>
        <begin position="201"/>
        <end position="226"/>
    </location>
</feature>
<feature type="domain" description="Trimeric autotransporter adhesin YadA-like head" evidence="13">
    <location>
        <begin position="118"/>
        <end position="143"/>
    </location>
</feature>
<feature type="signal peptide" evidence="11">
    <location>
        <begin position="1"/>
        <end position="50"/>
    </location>
</feature>
<dbReference type="Gene3D" id="1.20.5.2280">
    <property type="match status" value="1"/>
</dbReference>
<dbReference type="InterPro" id="IPR008640">
    <property type="entry name" value="Adhesin_Head_dom"/>
</dbReference>
<dbReference type="SUPFAM" id="SSF54523">
    <property type="entry name" value="Pili subunits"/>
    <property type="match status" value="1"/>
</dbReference>
<evidence type="ECO:0000313" key="16">
    <source>
        <dbReference type="EMBL" id="EDA9400765.1"/>
    </source>
</evidence>
<protein>
    <submittedName>
        <fullName evidence="16">Autotransporter adhesin SadA</fullName>
    </submittedName>
</protein>
<feature type="domain" description="Trimeric autotransporter adhesin YadA-like stalk" evidence="14">
    <location>
        <begin position="546"/>
        <end position="588"/>
    </location>
</feature>
<feature type="domain" description="Trimeric autotransporter adhesin YadA-like head" evidence="13">
    <location>
        <begin position="1145"/>
        <end position="1162"/>
    </location>
</feature>
<gene>
    <name evidence="16" type="primary">sadA</name>
    <name evidence="16" type="ORF">A4W49_04365</name>
</gene>
<dbReference type="GO" id="GO:0015031">
    <property type="term" value="P:protein transport"/>
    <property type="evidence" value="ECO:0007669"/>
    <property type="project" value="UniProtKB-KW"/>
</dbReference>
<comment type="caution">
    <text evidence="16">The sequence shown here is derived from an EMBL/GenBank/DDBJ whole genome shotgun (WGS) entry which is preliminary data.</text>
</comment>
<feature type="domain" description="Trimeric autotransporter adhesin YadA-like head" evidence="13">
    <location>
        <begin position="851"/>
        <end position="877"/>
    </location>
</feature>
<dbReference type="Pfam" id="PF05662">
    <property type="entry name" value="YadA_stalk"/>
    <property type="match status" value="11"/>
</dbReference>
<dbReference type="Gene3D" id="6.10.250.2030">
    <property type="match status" value="1"/>
</dbReference>
<evidence type="ECO:0000259" key="14">
    <source>
        <dbReference type="Pfam" id="PF05662"/>
    </source>
</evidence>
<comment type="similarity">
    <text evidence="3">Belongs to the autotransporter-2 (AT-2) (TC 1.B.40) family.</text>
</comment>
<dbReference type="EMBL" id="AALLSV010000002">
    <property type="protein sequence ID" value="EDA9400765.1"/>
    <property type="molecule type" value="Genomic_DNA"/>
</dbReference>
<dbReference type="InterPro" id="IPR008635">
    <property type="entry name" value="Coiled_stalk_dom"/>
</dbReference>
<organism evidence="16">
    <name type="scientific">Salmonella enterica subsp. enterica serovar Braenderup</name>
    <dbReference type="NCBI Taxonomy" id="149391"/>
    <lineage>
        <taxon>Bacteria</taxon>
        <taxon>Pseudomonadati</taxon>
        <taxon>Pseudomonadota</taxon>
        <taxon>Gammaproteobacteria</taxon>
        <taxon>Enterobacterales</taxon>
        <taxon>Enterobacteriaceae</taxon>
        <taxon>Salmonella</taxon>
    </lineage>
</organism>
<feature type="domain" description="Trimeric autotransporter adhesin YadA-like stalk" evidence="14">
    <location>
        <begin position="231"/>
        <end position="274"/>
    </location>
</feature>
<dbReference type="RefSeq" id="WP_080172745.1">
    <property type="nucleotide sequence ID" value="NZ_JBKBCI010000003.1"/>
</dbReference>
<dbReference type="InterPro" id="IPR011049">
    <property type="entry name" value="Serralysin-like_metalloprot_C"/>
</dbReference>
<evidence type="ECO:0000259" key="13">
    <source>
        <dbReference type="Pfam" id="PF05658"/>
    </source>
</evidence>
<proteinExistence type="inferred from homology"/>
<accession>A0A5J2GVG3</accession>
<feature type="domain" description="Trimeric autotransporter adhesin YadA-like stalk" evidence="14">
    <location>
        <begin position="455"/>
        <end position="499"/>
    </location>
</feature>
<name>A0A5J2GVG3_SALET</name>
<evidence type="ECO:0000256" key="10">
    <source>
        <dbReference type="ARBA" id="ARBA00023237"/>
    </source>
</evidence>
<keyword evidence="8" id="KW-0653">Protein transport</keyword>
<keyword evidence="10" id="KW-0998">Cell outer membrane</keyword>